<gene>
    <name evidence="4" type="ORF">DW116_11130</name>
    <name evidence="3" type="ORF">DW672_06980</name>
    <name evidence="2" type="ORF">DXD17_06370</name>
</gene>
<comment type="caution">
    <text evidence="2">The sequence shown here is derived from an EMBL/GenBank/DDBJ whole genome shotgun (WGS) entry which is preliminary data.</text>
</comment>
<evidence type="ECO:0000259" key="1">
    <source>
        <dbReference type="Pfam" id="PF09820"/>
    </source>
</evidence>
<evidence type="ECO:0000313" key="6">
    <source>
        <dbReference type="Proteomes" id="UP000284902"/>
    </source>
</evidence>
<dbReference type="SUPFAM" id="SSF52540">
    <property type="entry name" value="P-loop containing nucleoside triphosphate hydrolases"/>
    <property type="match status" value="1"/>
</dbReference>
<dbReference type="InterPro" id="IPR018631">
    <property type="entry name" value="AAA-ATPase-like_dom"/>
</dbReference>
<evidence type="ECO:0000313" key="5">
    <source>
        <dbReference type="Proteomes" id="UP000260793"/>
    </source>
</evidence>
<reference evidence="5 6" key="1">
    <citation type="submission" date="2018-08" db="EMBL/GenBank/DDBJ databases">
        <title>A genome reference for cultivated species of the human gut microbiota.</title>
        <authorList>
            <person name="Zou Y."/>
            <person name="Xue W."/>
            <person name="Luo G."/>
        </authorList>
    </citation>
    <scope>NUCLEOTIDE SEQUENCE [LARGE SCALE GENOMIC DNA]</scope>
    <source>
        <strain evidence="4 7">AM09-9</strain>
        <strain evidence="3 6">AM25-1LB</strain>
        <strain evidence="2 5">TF11-7</strain>
    </source>
</reference>
<dbReference type="EMBL" id="QRMI01000033">
    <property type="protein sequence ID" value="RHJ59041.1"/>
    <property type="molecule type" value="Genomic_DNA"/>
</dbReference>
<evidence type="ECO:0000313" key="4">
    <source>
        <dbReference type="EMBL" id="RHJ59041.1"/>
    </source>
</evidence>
<evidence type="ECO:0000313" key="7">
    <source>
        <dbReference type="Proteomes" id="UP000285832"/>
    </source>
</evidence>
<evidence type="ECO:0000313" key="3">
    <source>
        <dbReference type="EMBL" id="RHF60846.1"/>
    </source>
</evidence>
<dbReference type="Pfam" id="PF09820">
    <property type="entry name" value="AAA-ATPase_like"/>
    <property type="match status" value="1"/>
</dbReference>
<dbReference type="AlphaFoldDB" id="A0A3E4LSX9"/>
<dbReference type="RefSeq" id="WP_023920438.1">
    <property type="nucleotide sequence ID" value="NZ_CAJMJQ010000014.1"/>
</dbReference>
<dbReference type="EMBL" id="QRHG01000014">
    <property type="protein sequence ID" value="RHF60846.1"/>
    <property type="molecule type" value="Genomic_DNA"/>
</dbReference>
<dbReference type="Proteomes" id="UP000260793">
    <property type="component" value="Unassembled WGS sequence"/>
</dbReference>
<accession>A0A3E4LSX9</accession>
<dbReference type="InterPro" id="IPR012547">
    <property type="entry name" value="PDDEXK_9"/>
</dbReference>
<sequence length="525" mass="60957">MGRYLNSNADGFGKIVNSEIYVDKTSMLSYTNQVLNTMQGYLCVSRPRRFGKSTAANMLTAYYSCGCDSKALFSGFKIAKDKDFEKYLNHYNTISLNMQEFLSRSRDVYDLLERMKKLVLRDMKREYPDVDYFDENDLIEAMQDVYEETRRPFVVIIDEWDCIFREYKEDKEAQEIYLDFLRDMLKDKPCIHLAYMTGILPIKKYGTHSALNMFDEFSMIDPGPMAEYVGFTEEEVASLCEKYKMDGEEVKCWYDGYSFDKVPAVYSPRSVVSCMRFGKIGNYWNQTETFEALKIYIDMNFDGLREDVLSMMAGESVPVNTGSFINDMATFRTEDDVLTLLIHLGYLAYDYENKTVRIPNNEIRGEYVNSVAVSEWGEVSTALKNSADTLNAIWQKRPLQVAEGIRQAHFETAHIQYNDENALSYTISLALYAARNFYTVHRELAGGKGFADLVFVPRKKFQEKPALIVELKWDKSVRGAIEQIRQKEYFESLKEYQGNMLLVGINYNIRTKDHECVIEELKKDK</sequence>
<dbReference type="EMBL" id="QSQN01000013">
    <property type="protein sequence ID" value="RGK40588.1"/>
    <property type="molecule type" value="Genomic_DNA"/>
</dbReference>
<dbReference type="PANTHER" id="PTHR34825:SF1">
    <property type="entry name" value="AAA-ATPASE-LIKE DOMAIN-CONTAINING PROTEIN"/>
    <property type="match status" value="1"/>
</dbReference>
<dbReference type="Proteomes" id="UP000284902">
    <property type="component" value="Unassembled WGS sequence"/>
</dbReference>
<proteinExistence type="predicted"/>
<protein>
    <submittedName>
        <fullName evidence="2">AAA family ATPase</fullName>
    </submittedName>
</protein>
<dbReference type="Pfam" id="PF08011">
    <property type="entry name" value="PDDEXK_9"/>
    <property type="match status" value="1"/>
</dbReference>
<dbReference type="Proteomes" id="UP000285832">
    <property type="component" value="Unassembled WGS sequence"/>
</dbReference>
<feature type="domain" description="AAA-ATPase-like" evidence="1">
    <location>
        <begin position="16"/>
        <end position="205"/>
    </location>
</feature>
<dbReference type="InterPro" id="IPR027417">
    <property type="entry name" value="P-loop_NTPase"/>
</dbReference>
<evidence type="ECO:0000313" key="2">
    <source>
        <dbReference type="EMBL" id="RGK40588.1"/>
    </source>
</evidence>
<organism evidence="2 5">
    <name type="scientific">[Ruminococcus] lactaris</name>
    <dbReference type="NCBI Taxonomy" id="46228"/>
    <lineage>
        <taxon>Bacteria</taxon>
        <taxon>Bacillati</taxon>
        <taxon>Bacillota</taxon>
        <taxon>Clostridia</taxon>
        <taxon>Lachnospirales</taxon>
        <taxon>Lachnospiraceae</taxon>
        <taxon>Mediterraneibacter</taxon>
    </lineage>
</organism>
<dbReference type="PANTHER" id="PTHR34825">
    <property type="entry name" value="CONSERVED PROTEIN, WITH A WEAK D-GALACTARATE DEHYDRATASE/ALTRONATE HYDROLASE DOMAIN"/>
    <property type="match status" value="1"/>
</dbReference>
<name>A0A3E4LSX9_9FIRM</name>
<dbReference type="Gene3D" id="3.40.50.300">
    <property type="entry name" value="P-loop containing nucleotide triphosphate hydrolases"/>
    <property type="match status" value="1"/>
</dbReference>